<dbReference type="AlphaFoldDB" id="A0A1W2E6B9"/>
<dbReference type="EMBL" id="FWYB01000010">
    <property type="protein sequence ID" value="SMD05339.1"/>
    <property type="molecule type" value="Genomic_DNA"/>
</dbReference>
<evidence type="ECO:0008006" key="3">
    <source>
        <dbReference type="Google" id="ProtNLM"/>
    </source>
</evidence>
<evidence type="ECO:0000313" key="1">
    <source>
        <dbReference type="EMBL" id="SMD05339.1"/>
    </source>
</evidence>
<accession>A0A1W2E6B9</accession>
<dbReference type="Proteomes" id="UP000192678">
    <property type="component" value="Unassembled WGS sequence"/>
</dbReference>
<name>A0A1W2E6B9_9SPHI</name>
<keyword evidence="2" id="KW-1185">Reference proteome</keyword>
<proteinExistence type="predicted"/>
<dbReference type="STRING" id="475255.SAMN04488101_110125"/>
<gene>
    <name evidence="1" type="ORF">SAMN04488101_110125</name>
</gene>
<protein>
    <recommendedName>
        <fullName evidence="3">LPS export ABC transporter protein LptC</fullName>
    </recommendedName>
</protein>
<sequence length="202" mass="22579">METSFRLKNSYTWAKSPGMIFCIAFLCVFQLSLSSCGEDDLKKAAKLTKKVNLDTNRTLGVDIIYSDSAKVKAKGFAPVLDKITPATGAIFQEMPKGVKIQFLDDKMNITGSITSDYAIMKETEKLTIFRRNVVVVNQSLTFNTEELIWDEKKQMFFSPQGIVTKPDGSFVNAVNFSAPQDFSYYNAGSGYGETYIDEKFGE</sequence>
<evidence type="ECO:0000313" key="2">
    <source>
        <dbReference type="Proteomes" id="UP000192678"/>
    </source>
</evidence>
<reference evidence="1 2" key="1">
    <citation type="submission" date="2017-04" db="EMBL/GenBank/DDBJ databases">
        <authorList>
            <person name="Afonso C.L."/>
            <person name="Miller P.J."/>
            <person name="Scott M.A."/>
            <person name="Spackman E."/>
            <person name="Goraichik I."/>
            <person name="Dimitrov K.M."/>
            <person name="Suarez D.L."/>
            <person name="Swayne D.E."/>
        </authorList>
    </citation>
    <scope>NUCLEOTIDE SEQUENCE [LARGE SCALE GENOMIC DNA]</scope>
    <source>
        <strain evidence="1 2">DSM 19625</strain>
    </source>
</reference>
<dbReference type="RefSeq" id="WP_235005364.1">
    <property type="nucleotide sequence ID" value="NZ_FWYB01000010.1"/>
</dbReference>
<organism evidence="1 2">
    <name type="scientific">Pedobacter nyackensis</name>
    <dbReference type="NCBI Taxonomy" id="475255"/>
    <lineage>
        <taxon>Bacteria</taxon>
        <taxon>Pseudomonadati</taxon>
        <taxon>Bacteroidota</taxon>
        <taxon>Sphingobacteriia</taxon>
        <taxon>Sphingobacteriales</taxon>
        <taxon>Sphingobacteriaceae</taxon>
        <taxon>Pedobacter</taxon>
    </lineage>
</organism>